<protein>
    <submittedName>
        <fullName evidence="1">Uncharacterized protein</fullName>
    </submittedName>
</protein>
<name>A0ABN8AFX7_9PROT</name>
<gene>
    <name evidence="1" type="ORF">NTG6680_0391</name>
</gene>
<accession>A0ABN8AFX7</accession>
<dbReference type="EMBL" id="OU912926">
    <property type="protein sequence ID" value="CAG9931644.1"/>
    <property type="molecule type" value="Genomic_DNA"/>
</dbReference>
<organism evidence="1 2">
    <name type="scientific">Candidatus Nitrotoga arctica</name>
    <dbReference type="NCBI Taxonomy" id="453162"/>
    <lineage>
        <taxon>Bacteria</taxon>
        <taxon>Pseudomonadati</taxon>
        <taxon>Pseudomonadota</taxon>
        <taxon>Betaproteobacteria</taxon>
        <taxon>Nitrosomonadales</taxon>
        <taxon>Gallionellaceae</taxon>
        <taxon>Candidatus Nitrotoga</taxon>
    </lineage>
</organism>
<sequence length="51" mass="5931">MSTLEAKVANEGMYSVMRKLPHLNASMRMMWPAVKLERLIRATWVRKIPST</sequence>
<evidence type="ECO:0000313" key="1">
    <source>
        <dbReference type="EMBL" id="CAG9931644.1"/>
    </source>
</evidence>
<keyword evidence="2" id="KW-1185">Reference proteome</keyword>
<evidence type="ECO:0000313" key="2">
    <source>
        <dbReference type="Proteomes" id="UP000839052"/>
    </source>
</evidence>
<dbReference type="Proteomes" id="UP000839052">
    <property type="component" value="Chromosome"/>
</dbReference>
<proteinExistence type="predicted"/>
<reference evidence="1 2" key="1">
    <citation type="submission" date="2021-10" db="EMBL/GenBank/DDBJ databases">
        <authorList>
            <person name="Koch H."/>
        </authorList>
    </citation>
    <scope>NUCLEOTIDE SEQUENCE [LARGE SCALE GENOMIC DNA]</scope>
    <source>
        <strain evidence="1">6680</strain>
    </source>
</reference>